<sequence length="127" mass="14606">MEASMLSKRAPSSDIRQLLASAYMKKKKISQIDFVEQLRLEPEIEARADITSNEFPLLEQLRREQLSLNKEIYCLKLRKRSFRTIEKNLVAIDAKLETRKTLPSKPSILGVNKDKIIDDQADSEDGD</sequence>
<name>V9ETR7_PHYNI</name>
<organism evidence="1 2">
    <name type="scientific">Phytophthora nicotianae P1569</name>
    <dbReference type="NCBI Taxonomy" id="1317065"/>
    <lineage>
        <taxon>Eukaryota</taxon>
        <taxon>Sar</taxon>
        <taxon>Stramenopiles</taxon>
        <taxon>Oomycota</taxon>
        <taxon>Peronosporomycetes</taxon>
        <taxon>Peronosporales</taxon>
        <taxon>Peronosporaceae</taxon>
        <taxon>Phytophthora</taxon>
    </lineage>
</organism>
<dbReference type="Proteomes" id="UP000018721">
    <property type="component" value="Unassembled WGS sequence"/>
</dbReference>
<evidence type="ECO:0000313" key="2">
    <source>
        <dbReference type="Proteomes" id="UP000018721"/>
    </source>
</evidence>
<dbReference type="HOGENOM" id="CLU_130161_0_0_1"/>
<reference evidence="1 2" key="1">
    <citation type="submission" date="2013-11" db="EMBL/GenBank/DDBJ databases">
        <title>The Genome Sequence of Phytophthora parasitica P1569.</title>
        <authorList>
            <consortium name="The Broad Institute Genomics Platform"/>
            <person name="Russ C."/>
            <person name="Tyler B."/>
            <person name="Panabieres F."/>
            <person name="Shan W."/>
            <person name="Tripathy S."/>
            <person name="Grunwald N."/>
            <person name="Machado M."/>
            <person name="Johnson C.S."/>
            <person name="Arredondo F."/>
            <person name="Hong C."/>
            <person name="Coffey M."/>
            <person name="Young S.K."/>
            <person name="Zeng Q."/>
            <person name="Gargeya S."/>
            <person name="Fitzgerald M."/>
            <person name="Abouelleil A."/>
            <person name="Alvarado L."/>
            <person name="Chapman S.B."/>
            <person name="Gainer-Dewar J."/>
            <person name="Goldberg J."/>
            <person name="Griggs A."/>
            <person name="Gujja S."/>
            <person name="Hansen M."/>
            <person name="Howarth C."/>
            <person name="Imamovic A."/>
            <person name="Ireland A."/>
            <person name="Larimer J."/>
            <person name="McCowan C."/>
            <person name="Murphy C."/>
            <person name="Pearson M."/>
            <person name="Poon T.W."/>
            <person name="Priest M."/>
            <person name="Roberts A."/>
            <person name="Saif S."/>
            <person name="Shea T."/>
            <person name="Sykes S."/>
            <person name="Wortman J."/>
            <person name="Nusbaum C."/>
            <person name="Birren B."/>
        </authorList>
    </citation>
    <scope>NUCLEOTIDE SEQUENCE [LARGE SCALE GENOMIC DNA]</scope>
    <source>
        <strain evidence="1 2">P1569</strain>
    </source>
</reference>
<gene>
    <name evidence="1" type="ORF">F443_12588</name>
</gene>
<dbReference type="AlphaFoldDB" id="V9ETR7"/>
<keyword evidence="2" id="KW-1185">Reference proteome</keyword>
<dbReference type="EMBL" id="ANIZ01002115">
    <property type="protein sequence ID" value="ETI42256.1"/>
    <property type="molecule type" value="Genomic_DNA"/>
</dbReference>
<proteinExistence type="predicted"/>
<accession>V9ETR7</accession>
<comment type="caution">
    <text evidence="1">The sequence shown here is derived from an EMBL/GenBank/DDBJ whole genome shotgun (WGS) entry which is preliminary data.</text>
</comment>
<evidence type="ECO:0000313" key="1">
    <source>
        <dbReference type="EMBL" id="ETI42256.1"/>
    </source>
</evidence>
<protein>
    <submittedName>
        <fullName evidence="1">Uncharacterized protein</fullName>
    </submittedName>
</protein>